<dbReference type="PROSITE" id="PS00028">
    <property type="entry name" value="ZINC_FINGER_C2H2_1"/>
    <property type="match status" value="1"/>
</dbReference>
<feature type="region of interest" description="Disordered" evidence="2">
    <location>
        <begin position="168"/>
        <end position="197"/>
    </location>
</feature>
<accession>A0ABD2YPF4</accession>
<dbReference type="Proteomes" id="UP001630127">
    <property type="component" value="Unassembled WGS sequence"/>
</dbReference>
<evidence type="ECO:0000259" key="3">
    <source>
        <dbReference type="PROSITE" id="PS50157"/>
    </source>
</evidence>
<evidence type="ECO:0000313" key="4">
    <source>
        <dbReference type="EMBL" id="KAL3508147.1"/>
    </source>
</evidence>
<evidence type="ECO:0000256" key="2">
    <source>
        <dbReference type="SAM" id="MobiDB-lite"/>
    </source>
</evidence>
<dbReference type="Gene3D" id="3.30.160.60">
    <property type="entry name" value="Classic Zinc Finger"/>
    <property type="match status" value="1"/>
</dbReference>
<reference evidence="4 5" key="1">
    <citation type="submission" date="2024-11" db="EMBL/GenBank/DDBJ databases">
        <title>A near-complete genome assembly of Cinchona calisaya.</title>
        <authorList>
            <person name="Lian D.C."/>
            <person name="Zhao X.W."/>
            <person name="Wei L."/>
        </authorList>
    </citation>
    <scope>NUCLEOTIDE SEQUENCE [LARGE SCALE GENOMIC DNA]</scope>
    <source>
        <tissue evidence="4">Nenye</tissue>
    </source>
</reference>
<keyword evidence="5" id="KW-1185">Reference proteome</keyword>
<name>A0ABD2YPF4_9GENT</name>
<dbReference type="PROSITE" id="PS50157">
    <property type="entry name" value="ZINC_FINGER_C2H2_2"/>
    <property type="match status" value="1"/>
</dbReference>
<proteinExistence type="predicted"/>
<protein>
    <recommendedName>
        <fullName evidence="3">C2H2-type domain-containing protein</fullName>
    </recommendedName>
</protein>
<dbReference type="InterPro" id="IPR013087">
    <property type="entry name" value="Znf_C2H2_type"/>
</dbReference>
<feature type="compositionally biased region" description="Basic residues" evidence="2">
    <location>
        <begin position="79"/>
        <end position="90"/>
    </location>
</feature>
<dbReference type="SUPFAM" id="SSF57667">
    <property type="entry name" value="beta-beta-alpha zinc fingers"/>
    <property type="match status" value="1"/>
</dbReference>
<feature type="compositionally biased region" description="Acidic residues" evidence="2">
    <location>
        <begin position="186"/>
        <end position="197"/>
    </location>
</feature>
<keyword evidence="1" id="KW-0863">Zinc-finger</keyword>
<feature type="region of interest" description="Disordered" evidence="2">
    <location>
        <begin position="74"/>
        <end position="97"/>
    </location>
</feature>
<gene>
    <name evidence="4" type="ORF">ACH5RR_033529</name>
</gene>
<sequence length="197" mass="21811">MAESSNQSNSASTADTIEAISDLKLTTSPPNKMKLFGFPVTQWGKAAFTEQKNADSKRFECQYCHRKFANSQALGGHQNAHKKERKRRLKRVENPHAARSRGPLLRYTCITPPCAANVGPNIAAPRFESSANYYSFADPPDHQVLSGIPLRCTNYYYVGRSEQAEIVHSQHGTAEGVSKSSSVSEINEDEVDVDLHL</sequence>
<dbReference type="EMBL" id="JBJUIK010000013">
    <property type="protein sequence ID" value="KAL3508147.1"/>
    <property type="molecule type" value="Genomic_DNA"/>
</dbReference>
<evidence type="ECO:0000313" key="5">
    <source>
        <dbReference type="Proteomes" id="UP001630127"/>
    </source>
</evidence>
<dbReference type="GO" id="GO:0008270">
    <property type="term" value="F:zinc ion binding"/>
    <property type="evidence" value="ECO:0007669"/>
    <property type="project" value="UniProtKB-KW"/>
</dbReference>
<keyword evidence="1" id="KW-0479">Metal-binding</keyword>
<dbReference type="PANTHER" id="PTHR46353:SF23">
    <property type="entry name" value="C2H2 ZINC FINGER-CONTAINING PROTEIN-RELATED"/>
    <property type="match status" value="1"/>
</dbReference>
<feature type="domain" description="C2H2-type" evidence="3">
    <location>
        <begin position="59"/>
        <end position="86"/>
    </location>
</feature>
<dbReference type="InterPro" id="IPR044299">
    <property type="entry name" value="GIS3/ZFP5/ZFP6"/>
</dbReference>
<keyword evidence="1" id="KW-0862">Zinc</keyword>
<organism evidence="4 5">
    <name type="scientific">Cinchona calisaya</name>
    <dbReference type="NCBI Taxonomy" id="153742"/>
    <lineage>
        <taxon>Eukaryota</taxon>
        <taxon>Viridiplantae</taxon>
        <taxon>Streptophyta</taxon>
        <taxon>Embryophyta</taxon>
        <taxon>Tracheophyta</taxon>
        <taxon>Spermatophyta</taxon>
        <taxon>Magnoliopsida</taxon>
        <taxon>eudicotyledons</taxon>
        <taxon>Gunneridae</taxon>
        <taxon>Pentapetalae</taxon>
        <taxon>asterids</taxon>
        <taxon>lamiids</taxon>
        <taxon>Gentianales</taxon>
        <taxon>Rubiaceae</taxon>
        <taxon>Cinchonoideae</taxon>
        <taxon>Cinchoneae</taxon>
        <taxon>Cinchona</taxon>
    </lineage>
</organism>
<dbReference type="InterPro" id="IPR036236">
    <property type="entry name" value="Znf_C2H2_sf"/>
</dbReference>
<dbReference type="AlphaFoldDB" id="A0ABD2YPF4"/>
<comment type="caution">
    <text evidence="4">The sequence shown here is derived from an EMBL/GenBank/DDBJ whole genome shotgun (WGS) entry which is preliminary data.</text>
</comment>
<evidence type="ECO:0000256" key="1">
    <source>
        <dbReference type="PROSITE-ProRule" id="PRU00042"/>
    </source>
</evidence>
<dbReference type="PANTHER" id="PTHR46353">
    <property type="entry name" value="ZINC FINGER PROTEIN 5"/>
    <property type="match status" value="1"/>
</dbReference>